<comment type="caution">
    <text evidence="4">The sequence shown here is derived from an EMBL/GenBank/DDBJ whole genome shotgun (WGS) entry which is preliminary data.</text>
</comment>
<organism evidence="4 5">
    <name type="scientific">Hanseniaspora osmophila</name>
    <dbReference type="NCBI Taxonomy" id="56408"/>
    <lineage>
        <taxon>Eukaryota</taxon>
        <taxon>Fungi</taxon>
        <taxon>Dikarya</taxon>
        <taxon>Ascomycota</taxon>
        <taxon>Saccharomycotina</taxon>
        <taxon>Saccharomycetes</taxon>
        <taxon>Saccharomycodales</taxon>
        <taxon>Saccharomycodaceae</taxon>
        <taxon>Hanseniaspora</taxon>
    </lineage>
</organism>
<dbReference type="OrthoDB" id="69641at2759"/>
<dbReference type="FunCoup" id="A0A1E5RAW9">
    <property type="interactions" value="15"/>
</dbReference>
<dbReference type="PANTHER" id="PTHR16301">
    <property type="entry name" value="IMPACT-RELATED"/>
    <property type="match status" value="1"/>
</dbReference>
<evidence type="ECO:0000313" key="5">
    <source>
        <dbReference type="Proteomes" id="UP000095728"/>
    </source>
</evidence>
<evidence type="ECO:0000256" key="2">
    <source>
        <dbReference type="SAM" id="MobiDB-lite"/>
    </source>
</evidence>
<evidence type="ECO:0000313" key="4">
    <source>
        <dbReference type="EMBL" id="OEJ84011.1"/>
    </source>
</evidence>
<dbReference type="STRING" id="56408.A0A1E5RAW9"/>
<accession>A0A1E5RAW9</accession>
<dbReference type="GO" id="GO:0006446">
    <property type="term" value="P:regulation of translational initiation"/>
    <property type="evidence" value="ECO:0007669"/>
    <property type="project" value="TreeGrafter"/>
</dbReference>
<dbReference type="InterPro" id="IPR036956">
    <property type="entry name" value="Impact_N_sf"/>
</dbReference>
<dbReference type="AlphaFoldDB" id="A0A1E5RAW9"/>
<protein>
    <submittedName>
        <fullName evidence="4">IMPACT family member</fullName>
    </submittedName>
</protein>
<proteinExistence type="inferred from homology"/>
<sequence>MNWNESEVLVDKKSKFQARCCALQDYNDITKLLQQMIDSDKHIQKATHKHMYAWRTGVVTTALADPTNTKVTKGKAKKKATDQPSTGVKYTNVNQGSSDCGEKSAGQILLTLLERSNVINCLVIVTRWYGGTALRPRTL</sequence>
<evidence type="ECO:0000256" key="1">
    <source>
        <dbReference type="ARBA" id="ARBA00007665"/>
    </source>
</evidence>
<evidence type="ECO:0000259" key="3">
    <source>
        <dbReference type="Pfam" id="PF01205"/>
    </source>
</evidence>
<feature type="domain" description="Impact N-terminal" evidence="3">
    <location>
        <begin position="12"/>
        <end position="137"/>
    </location>
</feature>
<keyword evidence="5" id="KW-1185">Reference proteome</keyword>
<dbReference type="Pfam" id="PF01205">
    <property type="entry name" value="Impact_N"/>
    <property type="match status" value="1"/>
</dbReference>
<comment type="similarity">
    <text evidence="1">Belongs to the IMPACT family.</text>
</comment>
<gene>
    <name evidence="4" type="ORF">AWRI3579_g2918</name>
</gene>
<dbReference type="EMBL" id="LPNM01000008">
    <property type="protein sequence ID" value="OEJ84011.1"/>
    <property type="molecule type" value="Genomic_DNA"/>
</dbReference>
<dbReference type="Proteomes" id="UP000095728">
    <property type="component" value="Unassembled WGS sequence"/>
</dbReference>
<dbReference type="GO" id="GO:0140469">
    <property type="term" value="P:GCN2-mediated signaling"/>
    <property type="evidence" value="ECO:0007669"/>
    <property type="project" value="TreeGrafter"/>
</dbReference>
<name>A0A1E5RAW9_9ASCO</name>
<dbReference type="PANTHER" id="PTHR16301:SF17">
    <property type="entry name" value="IMPACT FAMILY MEMBER YDL177C"/>
    <property type="match status" value="1"/>
</dbReference>
<dbReference type="InterPro" id="IPR001498">
    <property type="entry name" value="Impact_N"/>
</dbReference>
<reference evidence="5" key="1">
    <citation type="journal article" date="2016" name="Genome Announc.">
        <title>Genome sequences of three species of Hanseniaspora isolated from spontaneous wine fermentations.</title>
        <authorList>
            <person name="Sternes P.R."/>
            <person name="Lee D."/>
            <person name="Kutyna D.R."/>
            <person name="Borneman A.R."/>
        </authorList>
    </citation>
    <scope>NUCLEOTIDE SEQUENCE [LARGE SCALE GENOMIC DNA]</scope>
    <source>
        <strain evidence="5">AWRI3579</strain>
    </source>
</reference>
<dbReference type="GO" id="GO:0005737">
    <property type="term" value="C:cytoplasm"/>
    <property type="evidence" value="ECO:0007669"/>
    <property type="project" value="TreeGrafter"/>
</dbReference>
<dbReference type="InterPro" id="IPR023582">
    <property type="entry name" value="Impact"/>
</dbReference>
<dbReference type="InterPro" id="IPR020568">
    <property type="entry name" value="Ribosomal_Su5_D2-typ_SF"/>
</dbReference>
<dbReference type="InParanoid" id="A0A1E5RAW9"/>
<dbReference type="SUPFAM" id="SSF54211">
    <property type="entry name" value="Ribosomal protein S5 domain 2-like"/>
    <property type="match status" value="1"/>
</dbReference>
<feature type="region of interest" description="Disordered" evidence="2">
    <location>
        <begin position="69"/>
        <end position="90"/>
    </location>
</feature>
<dbReference type="Gene3D" id="3.30.230.30">
    <property type="entry name" value="Impact, N-terminal domain"/>
    <property type="match status" value="1"/>
</dbReference>